<sequence length="702" mass="79715">MTNIKIPAAFKFIQNDASIRSLQSPSTPPPPSSPQSQSQSQSQSSTHIFLHKARSSPALSPKATTSHHLQQQQQQQQQSSSSSSPPPLPSAIPSFIDQQPPYPKSLALLKLPQDNRYSNASSSTTSYSDRSSASSSISHPHHLLKSTTTTTTTTSTTSTTSTTTTTTTPPDETCSLSDSLTSKDLAEDIISAYSDQPQSSQQPSQQPSQQEEEQEEQLPQSMPPPKSNSDPSRDRYGFKKQSSYISEQEYNAWWETYYPHLQRRKKKWLALMKDNGLSVDHDQPQRFPPPSEKLKRYIRKGIPSEWRGNAWFFYAKGSEKLNANKYVYNKLCTQTATLKNSDTDIIERDLFRTFPDNIHFRIDQNDPDLKEPVLITTLRRLLIAFSVYQPKIGYCQSLNFLAALLLLFMDEEKAFWMLVIITQRYLPGVHEVNLEGVNVDQGVLMLCTREALPKMWNKIAVNFDGSHDPNMLSKLPPITLCTAAWFMSGYIGIFPIETVLRVWDCFFFEDSKTFFRIALTVFKLAEPDLEPLHDPMEIFQVIQTFPKKIIDPGILLGTCFKRRNGIGHISQDEIKKMREFVRAKRQQASIEALKQQQQQFIPMMHHQKSATALPLPQNQQHDLQQPDPESPPSLQHSKSTRLGPKRRSNTAATSSPTPSQKDPPCNDLEEYLHYKHPHGRYSNFTKRMKSLKISSSHTTSNV</sequence>
<dbReference type="AlphaFoldDB" id="A0A5E8BR14"/>
<dbReference type="OrthoDB" id="294251at2759"/>
<evidence type="ECO:0000259" key="2">
    <source>
        <dbReference type="PROSITE" id="PS50086"/>
    </source>
</evidence>
<dbReference type="GO" id="GO:0031267">
    <property type="term" value="F:small GTPase binding"/>
    <property type="evidence" value="ECO:0007669"/>
    <property type="project" value="TreeGrafter"/>
</dbReference>
<reference evidence="3 4" key="1">
    <citation type="submission" date="2019-09" db="EMBL/GenBank/DDBJ databases">
        <authorList>
            <person name="Brejova B."/>
        </authorList>
    </citation>
    <scope>NUCLEOTIDE SEQUENCE [LARGE SCALE GENOMIC DNA]</scope>
</reference>
<evidence type="ECO:0000313" key="4">
    <source>
        <dbReference type="Proteomes" id="UP000398389"/>
    </source>
</evidence>
<dbReference type="PANTHER" id="PTHR47219:SF20">
    <property type="entry name" value="TBC1 DOMAIN FAMILY MEMBER 2B"/>
    <property type="match status" value="1"/>
</dbReference>
<name>A0A5E8BR14_9ASCO</name>
<feature type="compositionally biased region" description="Low complexity" evidence="1">
    <location>
        <begin position="146"/>
        <end position="168"/>
    </location>
</feature>
<dbReference type="Gene3D" id="1.10.472.80">
    <property type="entry name" value="Ypt/Rab-GAP domain of gyp1p, domain 3"/>
    <property type="match status" value="1"/>
</dbReference>
<feature type="compositionally biased region" description="Low complexity" evidence="1">
    <location>
        <begin position="115"/>
        <end position="138"/>
    </location>
</feature>
<dbReference type="InterPro" id="IPR050302">
    <property type="entry name" value="Rab_GAP_TBC_domain"/>
</dbReference>
<dbReference type="PROSITE" id="PS50086">
    <property type="entry name" value="TBC_RABGAP"/>
    <property type="match status" value="1"/>
</dbReference>
<dbReference type="SMART" id="SM00164">
    <property type="entry name" value="TBC"/>
    <property type="match status" value="1"/>
</dbReference>
<feature type="domain" description="Rab-GAP TBC" evidence="2">
    <location>
        <begin position="301"/>
        <end position="510"/>
    </location>
</feature>
<organism evidence="3 4">
    <name type="scientific">Magnusiomyces paraingens</name>
    <dbReference type="NCBI Taxonomy" id="2606893"/>
    <lineage>
        <taxon>Eukaryota</taxon>
        <taxon>Fungi</taxon>
        <taxon>Dikarya</taxon>
        <taxon>Ascomycota</taxon>
        <taxon>Saccharomycotina</taxon>
        <taxon>Dipodascomycetes</taxon>
        <taxon>Dipodascales</taxon>
        <taxon>Dipodascaceae</taxon>
        <taxon>Magnusiomyces</taxon>
    </lineage>
</organism>
<feature type="region of interest" description="Disordered" evidence="1">
    <location>
        <begin position="194"/>
        <end position="237"/>
    </location>
</feature>
<feature type="compositionally biased region" description="Low complexity" evidence="1">
    <location>
        <begin position="66"/>
        <end position="83"/>
    </location>
</feature>
<dbReference type="Pfam" id="PF00566">
    <property type="entry name" value="RabGAP-TBC"/>
    <property type="match status" value="1"/>
</dbReference>
<dbReference type="InterPro" id="IPR035969">
    <property type="entry name" value="Rab-GAP_TBC_sf"/>
</dbReference>
<dbReference type="GO" id="GO:0030427">
    <property type="term" value="C:site of polarized growth"/>
    <property type="evidence" value="ECO:0007669"/>
    <property type="project" value="UniProtKB-ARBA"/>
</dbReference>
<feature type="region of interest" description="Disordered" evidence="1">
    <location>
        <begin position="16"/>
        <end position="178"/>
    </location>
</feature>
<dbReference type="FunFam" id="1.10.8.270:FF:000026">
    <property type="entry name" value="TBC (Tre-2/Bub2/Cdc16) domain family"/>
    <property type="match status" value="1"/>
</dbReference>
<evidence type="ECO:0000313" key="3">
    <source>
        <dbReference type="EMBL" id="VVT53783.1"/>
    </source>
</evidence>
<dbReference type="GO" id="GO:0005096">
    <property type="term" value="F:GTPase activator activity"/>
    <property type="evidence" value="ECO:0007669"/>
    <property type="project" value="TreeGrafter"/>
</dbReference>
<dbReference type="RefSeq" id="XP_031854354.1">
    <property type="nucleotide sequence ID" value="XM_031998463.1"/>
</dbReference>
<dbReference type="SUPFAM" id="SSF47923">
    <property type="entry name" value="Ypt/Rab-GAP domain of gyp1p"/>
    <property type="match status" value="2"/>
</dbReference>
<protein>
    <recommendedName>
        <fullName evidence="2">Rab-GAP TBC domain-containing protein</fullName>
    </recommendedName>
</protein>
<evidence type="ECO:0000256" key="1">
    <source>
        <dbReference type="SAM" id="MobiDB-lite"/>
    </source>
</evidence>
<dbReference type="Gene3D" id="1.10.8.270">
    <property type="entry name" value="putative rabgap domain of human tbc1 domain family member 14 like domains"/>
    <property type="match status" value="1"/>
</dbReference>
<dbReference type="InterPro" id="IPR000195">
    <property type="entry name" value="Rab-GAP-TBC_dom"/>
</dbReference>
<dbReference type="EMBL" id="CABVLU010000003">
    <property type="protein sequence ID" value="VVT53783.1"/>
    <property type="molecule type" value="Genomic_DNA"/>
</dbReference>
<dbReference type="PANTHER" id="PTHR47219">
    <property type="entry name" value="RAB GTPASE-ACTIVATING PROTEIN 1-LIKE"/>
    <property type="match status" value="1"/>
</dbReference>
<dbReference type="Proteomes" id="UP000398389">
    <property type="component" value="Unassembled WGS sequence"/>
</dbReference>
<feature type="compositionally biased region" description="Low complexity" evidence="1">
    <location>
        <begin position="34"/>
        <end position="46"/>
    </location>
</feature>
<feature type="region of interest" description="Disordered" evidence="1">
    <location>
        <begin position="617"/>
        <end position="670"/>
    </location>
</feature>
<dbReference type="GeneID" id="43582563"/>
<feature type="compositionally biased region" description="Low complexity" evidence="1">
    <location>
        <begin position="196"/>
        <end position="209"/>
    </location>
</feature>
<keyword evidence="4" id="KW-1185">Reference proteome</keyword>
<gene>
    <name evidence="3" type="ORF">SAPINGB_P003747</name>
</gene>
<feature type="compositionally biased region" description="Low complexity" evidence="1">
    <location>
        <begin position="650"/>
        <end position="659"/>
    </location>
</feature>
<proteinExistence type="predicted"/>
<accession>A0A5E8BR14</accession>